<evidence type="ECO:0000313" key="2">
    <source>
        <dbReference type="Proteomes" id="UP000252519"/>
    </source>
</evidence>
<accession>A0A368F7L5</accession>
<dbReference type="AlphaFoldDB" id="A0A368F7L5"/>
<proteinExistence type="predicted"/>
<keyword evidence="2" id="KW-1185">Reference proteome</keyword>
<reference evidence="1 2" key="1">
    <citation type="submission" date="2014-10" db="EMBL/GenBank/DDBJ databases">
        <title>Draft genome of the hookworm Ancylostoma caninum.</title>
        <authorList>
            <person name="Mitreva M."/>
        </authorList>
    </citation>
    <scope>NUCLEOTIDE SEQUENCE [LARGE SCALE GENOMIC DNA]</scope>
    <source>
        <strain evidence="1 2">Baltimore</strain>
    </source>
</reference>
<sequence>MGRRIVWRDDGPTNGLEWAPPIMVVAVVTLFASTLDLMADFLVCSRLLANVGDERAIAGQMPRSFGLHLSHTQTE</sequence>
<gene>
    <name evidence="1" type="ORF">ANCCAN_26169</name>
</gene>
<dbReference type="OrthoDB" id="5817882at2759"/>
<dbReference type="Proteomes" id="UP000252519">
    <property type="component" value="Unassembled WGS sequence"/>
</dbReference>
<dbReference type="EMBL" id="JOJR01003054">
    <property type="protein sequence ID" value="RCN28093.1"/>
    <property type="molecule type" value="Genomic_DNA"/>
</dbReference>
<organism evidence="1 2">
    <name type="scientific">Ancylostoma caninum</name>
    <name type="common">Dog hookworm</name>
    <dbReference type="NCBI Taxonomy" id="29170"/>
    <lineage>
        <taxon>Eukaryota</taxon>
        <taxon>Metazoa</taxon>
        <taxon>Ecdysozoa</taxon>
        <taxon>Nematoda</taxon>
        <taxon>Chromadorea</taxon>
        <taxon>Rhabditida</taxon>
        <taxon>Rhabditina</taxon>
        <taxon>Rhabditomorpha</taxon>
        <taxon>Strongyloidea</taxon>
        <taxon>Ancylostomatidae</taxon>
        <taxon>Ancylostomatinae</taxon>
        <taxon>Ancylostoma</taxon>
    </lineage>
</organism>
<comment type="caution">
    <text evidence="1">The sequence shown here is derived from an EMBL/GenBank/DDBJ whole genome shotgun (WGS) entry which is preliminary data.</text>
</comment>
<protein>
    <submittedName>
        <fullName evidence="1">Uncharacterized protein</fullName>
    </submittedName>
</protein>
<name>A0A368F7L5_ANCCA</name>
<evidence type="ECO:0000313" key="1">
    <source>
        <dbReference type="EMBL" id="RCN28093.1"/>
    </source>
</evidence>